<dbReference type="InterPro" id="IPR043502">
    <property type="entry name" value="DNA/RNA_pol_sf"/>
</dbReference>
<feature type="region of interest" description="Disordered" evidence="1">
    <location>
        <begin position="78"/>
        <end position="111"/>
    </location>
</feature>
<reference evidence="3" key="2">
    <citation type="submission" date="2022-01" db="EMBL/GenBank/DDBJ databases">
        <authorList>
            <person name="Yamashiro T."/>
            <person name="Shiraishi A."/>
            <person name="Satake H."/>
            <person name="Nakayama K."/>
        </authorList>
    </citation>
    <scope>NUCLEOTIDE SEQUENCE</scope>
</reference>
<name>A0ABQ5HAM2_9ASTR</name>
<dbReference type="Pfam" id="PF13966">
    <property type="entry name" value="zf-RVT"/>
    <property type="match status" value="1"/>
</dbReference>
<dbReference type="SUPFAM" id="SSF56219">
    <property type="entry name" value="DNase I-like"/>
    <property type="match status" value="1"/>
</dbReference>
<organism evidence="3 4">
    <name type="scientific">Tanacetum coccineum</name>
    <dbReference type="NCBI Taxonomy" id="301880"/>
    <lineage>
        <taxon>Eukaryota</taxon>
        <taxon>Viridiplantae</taxon>
        <taxon>Streptophyta</taxon>
        <taxon>Embryophyta</taxon>
        <taxon>Tracheophyta</taxon>
        <taxon>Spermatophyta</taxon>
        <taxon>Magnoliopsida</taxon>
        <taxon>eudicotyledons</taxon>
        <taxon>Gunneridae</taxon>
        <taxon>Pentapetalae</taxon>
        <taxon>asterids</taxon>
        <taxon>campanulids</taxon>
        <taxon>Asterales</taxon>
        <taxon>Asteraceae</taxon>
        <taxon>Asteroideae</taxon>
        <taxon>Anthemideae</taxon>
        <taxon>Anthemidinae</taxon>
        <taxon>Tanacetum</taxon>
    </lineage>
</organism>
<reference evidence="3" key="1">
    <citation type="journal article" date="2022" name="Int. J. Mol. Sci.">
        <title>Draft Genome of Tanacetum Coccineum: Genomic Comparison of Closely Related Tanacetum-Family Plants.</title>
        <authorList>
            <person name="Yamashiro T."/>
            <person name="Shiraishi A."/>
            <person name="Nakayama K."/>
            <person name="Satake H."/>
        </authorList>
    </citation>
    <scope>NUCLEOTIDE SEQUENCE</scope>
</reference>
<feature type="compositionally biased region" description="Polar residues" evidence="1">
    <location>
        <begin position="93"/>
        <end position="105"/>
    </location>
</feature>
<feature type="domain" description="Reverse transcriptase" evidence="2">
    <location>
        <begin position="581"/>
        <end position="860"/>
    </location>
</feature>
<evidence type="ECO:0000313" key="4">
    <source>
        <dbReference type="Proteomes" id="UP001151760"/>
    </source>
</evidence>
<dbReference type="SUPFAM" id="SSF56672">
    <property type="entry name" value="DNA/RNA polymerases"/>
    <property type="match status" value="1"/>
</dbReference>
<sequence length="1179" mass="135527">MDTEGFTTVTNRKNQGKKHVETKVTKGFKVNNKPTVRYQVVRDNNKGHNTIAVSKDGIEVNNVFEKLYDLTELVESTKEDNEGTASLEPLRNTGKNQISSEVQNVSDDDEVDEEIHVARDGTITTYSPGASTPACENSNLHQLCSLVFRNWDWTSNGAWCNKGSRIIMGWNRNDVDVVVISQDDQVMHARVWMKLERKEVFCSFVYAHNKYTHRRSLWSNLSKHKVYIRNRPWFISGDFNASLFLEESTASGSKVDIAVREFRECVDDIEVMDVQHTGMQFTWSQKPKGGHGIFKKLDRILANLEFFDQFIGAYAIFKPYRISDHSPSVLCIPTVCKTKPKPFKFFNILTSHEKFLDVVKQEWAMNVSGFHMYQVVKKLKNLKKPFRKLLYDKGNIHANVNRLRTELDSIQLSLDTDPFNIVLREREASCIVEFNQAILTEERFLKQKAKIQWLKEGDSNSSYFHKVVKSRVSRNRIDVVTSSDGTVFENDLVHDAFVKHYELFLGQVGETSEFCTDNLFKTCLNDQEALEMVRDVTDKEIKDALFSIGDDKSPGPDGFSAAFFKEAWIVIGQDIYNAVREFFRNGTMLKEINHTIIALLPKVKTPTRVTDFRPISCCNVLFKCISKLIANRIKHCLKSIISANQSAFVPGRSITDNILLTQELMHNYHLNRGTPRCAFKVDIQKAYDTVDWVFLRSILVGFGFHEKMVTWIMECVTTTSYSICVNGSLHGHFKGSRGLRQGDPLSPYLFTMVMEILTLMIQRRVLASDCFTYHRYCSNLELVNLCFADDLFLFTYGDVASASVIMEALDEFKDASGLIPSIPKSTAYFCNVLNHTKLSILQVLPFEEGKLPVKYLGVPLVSSRLKIRDCLELVDKVSLRIQDWKNKSLSMAGRLQLIQAVLGSLHIFWASVFIIPNQVLLNIEQLMRQFLWCHGSSTKGKSTVAWETVCLPKREGGLGIRRLHCFNSALMSSHIWKLLTLKESLWVKWVHEYKIKDHNFWDIPLRGNMSWGWRKILSLRPSIRKFIRSKLGNGMNTSLWFDTWSVLEPIASFVSPRDIARAGLSLRSNVMDIIQQVWSGMIEMVMRRSSWFLKCGWDDIRCRDNHVEWYSMVWFSACIPRHALNMWLIFRRKLRTQDLIPSWDVSTSLGERVFAVLKLDGLHEIFSLNALFLKGIGIE</sequence>
<evidence type="ECO:0000259" key="2">
    <source>
        <dbReference type="PROSITE" id="PS50878"/>
    </source>
</evidence>
<dbReference type="InterPro" id="IPR000477">
    <property type="entry name" value="RT_dom"/>
</dbReference>
<gene>
    <name evidence="3" type="ORF">Tco_1066648</name>
</gene>
<evidence type="ECO:0000256" key="1">
    <source>
        <dbReference type="SAM" id="MobiDB-lite"/>
    </source>
</evidence>
<dbReference type="PROSITE" id="PS50878">
    <property type="entry name" value="RT_POL"/>
    <property type="match status" value="1"/>
</dbReference>
<dbReference type="InterPro" id="IPR026960">
    <property type="entry name" value="RVT-Znf"/>
</dbReference>
<proteinExistence type="predicted"/>
<dbReference type="Proteomes" id="UP001151760">
    <property type="component" value="Unassembled WGS sequence"/>
</dbReference>
<comment type="caution">
    <text evidence="3">The sequence shown here is derived from an EMBL/GenBank/DDBJ whole genome shotgun (WGS) entry which is preliminary data.</text>
</comment>
<dbReference type="PANTHER" id="PTHR33116:SF76">
    <property type="entry name" value="DUF4283 DOMAIN-CONTAINING PROTEIN"/>
    <property type="match status" value="1"/>
</dbReference>
<protein>
    <recommendedName>
        <fullName evidence="2">Reverse transcriptase domain-containing protein</fullName>
    </recommendedName>
</protein>
<dbReference type="PANTHER" id="PTHR33116">
    <property type="entry name" value="REVERSE TRANSCRIPTASE ZINC-BINDING DOMAIN-CONTAINING PROTEIN-RELATED-RELATED"/>
    <property type="match status" value="1"/>
</dbReference>
<dbReference type="CDD" id="cd01650">
    <property type="entry name" value="RT_nLTR_like"/>
    <property type="match status" value="1"/>
</dbReference>
<dbReference type="Pfam" id="PF00078">
    <property type="entry name" value="RVT_1"/>
    <property type="match status" value="1"/>
</dbReference>
<evidence type="ECO:0000313" key="3">
    <source>
        <dbReference type="EMBL" id="GJT84931.1"/>
    </source>
</evidence>
<accession>A0ABQ5HAM2</accession>
<dbReference type="InterPro" id="IPR036691">
    <property type="entry name" value="Endo/exonu/phosph_ase_sf"/>
</dbReference>
<dbReference type="Gene3D" id="3.60.10.10">
    <property type="entry name" value="Endonuclease/exonuclease/phosphatase"/>
    <property type="match status" value="1"/>
</dbReference>
<keyword evidence="4" id="KW-1185">Reference proteome</keyword>
<dbReference type="EMBL" id="BQNB010019403">
    <property type="protein sequence ID" value="GJT84931.1"/>
    <property type="molecule type" value="Genomic_DNA"/>
</dbReference>